<name>A0A2T7P1I0_POMCA</name>
<dbReference type="EMBL" id="PZQS01000007">
    <property type="protein sequence ID" value="PVD27260.1"/>
    <property type="molecule type" value="Genomic_DNA"/>
</dbReference>
<comment type="caution">
    <text evidence="2">The sequence shown here is derived from an EMBL/GenBank/DDBJ whole genome shotgun (WGS) entry which is preliminary data.</text>
</comment>
<dbReference type="AlphaFoldDB" id="A0A2T7P1I0"/>
<dbReference type="Proteomes" id="UP000245119">
    <property type="component" value="Linkage Group LG7"/>
</dbReference>
<protein>
    <submittedName>
        <fullName evidence="2">Uncharacterized protein</fullName>
    </submittedName>
</protein>
<organism evidence="2 3">
    <name type="scientific">Pomacea canaliculata</name>
    <name type="common">Golden apple snail</name>
    <dbReference type="NCBI Taxonomy" id="400727"/>
    <lineage>
        <taxon>Eukaryota</taxon>
        <taxon>Metazoa</taxon>
        <taxon>Spiralia</taxon>
        <taxon>Lophotrochozoa</taxon>
        <taxon>Mollusca</taxon>
        <taxon>Gastropoda</taxon>
        <taxon>Caenogastropoda</taxon>
        <taxon>Architaenioglossa</taxon>
        <taxon>Ampullarioidea</taxon>
        <taxon>Ampullariidae</taxon>
        <taxon>Pomacea</taxon>
    </lineage>
</organism>
<feature type="region of interest" description="Disordered" evidence="1">
    <location>
        <begin position="1"/>
        <end position="21"/>
    </location>
</feature>
<evidence type="ECO:0000313" key="3">
    <source>
        <dbReference type="Proteomes" id="UP000245119"/>
    </source>
</evidence>
<evidence type="ECO:0000256" key="1">
    <source>
        <dbReference type="SAM" id="MobiDB-lite"/>
    </source>
</evidence>
<proteinExistence type="predicted"/>
<sequence>MPLSAPPSQNSHTHNPTSTFTAPVTPTTYLRWELKLISLHGDCNHNDRVQQSFRLLTNHGEDARAASSAYREPDAVWVRRIYMLAAKITRGHNPLTRQIQARGVIYYRDRFVWNNVSIRHTPTTRKAGDDTAKRAGEC</sequence>
<feature type="compositionally biased region" description="Polar residues" evidence="1">
    <location>
        <begin position="1"/>
        <end position="15"/>
    </location>
</feature>
<reference evidence="2 3" key="1">
    <citation type="submission" date="2018-04" db="EMBL/GenBank/DDBJ databases">
        <title>The genome of golden apple snail Pomacea canaliculata provides insight into stress tolerance and invasive adaptation.</title>
        <authorList>
            <person name="Liu C."/>
            <person name="Liu B."/>
            <person name="Ren Y."/>
            <person name="Zhang Y."/>
            <person name="Wang H."/>
            <person name="Li S."/>
            <person name="Jiang F."/>
            <person name="Yin L."/>
            <person name="Zhang G."/>
            <person name="Qian W."/>
            <person name="Fan W."/>
        </authorList>
    </citation>
    <scope>NUCLEOTIDE SEQUENCE [LARGE SCALE GENOMIC DNA]</scope>
    <source>
        <strain evidence="2">SZHN2017</strain>
        <tissue evidence="2">Muscle</tissue>
    </source>
</reference>
<gene>
    <name evidence="2" type="ORF">C0Q70_12415</name>
</gene>
<evidence type="ECO:0000313" key="2">
    <source>
        <dbReference type="EMBL" id="PVD27260.1"/>
    </source>
</evidence>
<accession>A0A2T7P1I0</accession>
<keyword evidence="3" id="KW-1185">Reference proteome</keyword>